<dbReference type="InterPro" id="IPR036282">
    <property type="entry name" value="Glutathione-S-Trfase_C_sf"/>
</dbReference>
<dbReference type="InterPro" id="IPR004045">
    <property type="entry name" value="Glutathione_S-Trfase_N"/>
</dbReference>
<sequence length="204" mass="23585">MPEVKFYYFHVKVAGEAIRMLLAYGSQEFEDIRLSDEEWAALKPTMPFGQLPVLEIDGKKYAQSIAISRYLGRKYGLAGKDIEEDFQIDQVMDFFGDLRTRAIALFHEEDEANKAKIQKEYEKNYYPVTLKKLNEIITENNGHLALGKLTWADFVFAGIYDCLRVLLKIPDIDEQFPNFKKLQKSVLSIPKVKAYCDKAPKADW</sequence>
<evidence type="ECO:0000256" key="4">
    <source>
        <dbReference type="ARBA" id="ARBA00038317"/>
    </source>
</evidence>
<comment type="catalytic activity">
    <reaction evidence="5">
        <text>RX + glutathione = an S-substituted glutathione + a halide anion + H(+)</text>
        <dbReference type="Rhea" id="RHEA:16437"/>
        <dbReference type="ChEBI" id="CHEBI:15378"/>
        <dbReference type="ChEBI" id="CHEBI:16042"/>
        <dbReference type="ChEBI" id="CHEBI:17792"/>
        <dbReference type="ChEBI" id="CHEBI:57925"/>
        <dbReference type="ChEBI" id="CHEBI:90779"/>
        <dbReference type="EC" id="2.5.1.18"/>
    </reaction>
</comment>
<feature type="domain" description="GST C-terminal" evidence="7">
    <location>
        <begin position="81"/>
        <end position="204"/>
    </location>
</feature>
<dbReference type="Gene3D" id="3.40.30.10">
    <property type="entry name" value="Glutaredoxin"/>
    <property type="match status" value="1"/>
</dbReference>
<gene>
    <name evidence="8" type="ORF">EEDITHA_LOCUS8887</name>
</gene>
<evidence type="ECO:0000256" key="2">
    <source>
        <dbReference type="ARBA" id="ARBA00012452"/>
    </source>
</evidence>
<reference evidence="8" key="1">
    <citation type="submission" date="2022-03" db="EMBL/GenBank/DDBJ databases">
        <authorList>
            <person name="Tunstrom K."/>
        </authorList>
    </citation>
    <scope>NUCLEOTIDE SEQUENCE</scope>
</reference>
<evidence type="ECO:0000313" key="8">
    <source>
        <dbReference type="EMBL" id="CAH2093197.1"/>
    </source>
</evidence>
<dbReference type="InterPro" id="IPR010987">
    <property type="entry name" value="Glutathione-S-Trfase_C-like"/>
</dbReference>
<dbReference type="CDD" id="cd03192">
    <property type="entry name" value="GST_C_Sigma_like"/>
    <property type="match status" value="1"/>
</dbReference>
<dbReference type="PANTHER" id="PTHR11571">
    <property type="entry name" value="GLUTATHIONE S-TRANSFERASE"/>
    <property type="match status" value="1"/>
</dbReference>
<dbReference type="PANTHER" id="PTHR11571:SF224">
    <property type="entry name" value="HEMATOPOIETIC PROSTAGLANDIN D SYNTHASE"/>
    <property type="match status" value="1"/>
</dbReference>
<evidence type="ECO:0000256" key="5">
    <source>
        <dbReference type="ARBA" id="ARBA00047960"/>
    </source>
</evidence>
<dbReference type="InterPro" id="IPR004046">
    <property type="entry name" value="GST_C"/>
</dbReference>
<organism evidence="8 9">
    <name type="scientific">Euphydryas editha</name>
    <name type="common">Edith's checkerspot</name>
    <dbReference type="NCBI Taxonomy" id="104508"/>
    <lineage>
        <taxon>Eukaryota</taxon>
        <taxon>Metazoa</taxon>
        <taxon>Ecdysozoa</taxon>
        <taxon>Arthropoda</taxon>
        <taxon>Hexapoda</taxon>
        <taxon>Insecta</taxon>
        <taxon>Pterygota</taxon>
        <taxon>Neoptera</taxon>
        <taxon>Endopterygota</taxon>
        <taxon>Lepidoptera</taxon>
        <taxon>Glossata</taxon>
        <taxon>Ditrysia</taxon>
        <taxon>Papilionoidea</taxon>
        <taxon>Nymphalidae</taxon>
        <taxon>Nymphalinae</taxon>
        <taxon>Euphydryas</taxon>
    </lineage>
</organism>
<dbReference type="GO" id="GO:0006749">
    <property type="term" value="P:glutathione metabolic process"/>
    <property type="evidence" value="ECO:0007669"/>
    <property type="project" value="TreeGrafter"/>
</dbReference>
<dbReference type="SUPFAM" id="SSF52833">
    <property type="entry name" value="Thioredoxin-like"/>
    <property type="match status" value="1"/>
</dbReference>
<dbReference type="AlphaFoldDB" id="A0AAU9U4Y2"/>
<evidence type="ECO:0000259" key="6">
    <source>
        <dbReference type="PROSITE" id="PS50404"/>
    </source>
</evidence>
<dbReference type="SUPFAM" id="SSF47616">
    <property type="entry name" value="GST C-terminal domain-like"/>
    <property type="match status" value="1"/>
</dbReference>
<dbReference type="EMBL" id="CAKOGL010000012">
    <property type="protein sequence ID" value="CAH2093197.1"/>
    <property type="molecule type" value="Genomic_DNA"/>
</dbReference>
<comment type="caution">
    <text evidence="8">The sequence shown here is derived from an EMBL/GenBank/DDBJ whole genome shotgun (WGS) entry which is preliminary data.</text>
</comment>
<dbReference type="Gene3D" id="1.20.1050.10">
    <property type="match status" value="1"/>
</dbReference>
<dbReference type="SFLD" id="SFLDG00363">
    <property type="entry name" value="AMPS_(cytGST):_Alpha-__Mu-__Pi"/>
    <property type="match status" value="1"/>
</dbReference>
<dbReference type="FunFam" id="1.20.1050.10:FF:000030">
    <property type="entry name" value="Glutathione S-transferase S1"/>
    <property type="match status" value="1"/>
</dbReference>
<dbReference type="InterPro" id="IPR050213">
    <property type="entry name" value="GST_superfamily"/>
</dbReference>
<dbReference type="PROSITE" id="PS50405">
    <property type="entry name" value="GST_CTER"/>
    <property type="match status" value="1"/>
</dbReference>
<keyword evidence="9" id="KW-1185">Reference proteome</keyword>
<dbReference type="FunFam" id="3.40.30.10:FF:000035">
    <property type="entry name" value="hematopoietic prostaglandin D synthase"/>
    <property type="match status" value="1"/>
</dbReference>
<comment type="similarity">
    <text evidence="4">Belongs to the GST superfamily. Sigma family.</text>
</comment>
<dbReference type="GO" id="GO:0004602">
    <property type="term" value="F:glutathione peroxidase activity"/>
    <property type="evidence" value="ECO:0007669"/>
    <property type="project" value="UniProtKB-ARBA"/>
</dbReference>
<accession>A0AAU9U4Y2</accession>
<keyword evidence="3" id="KW-0808">Transferase</keyword>
<evidence type="ECO:0000259" key="7">
    <source>
        <dbReference type="PROSITE" id="PS50405"/>
    </source>
</evidence>
<protein>
    <recommendedName>
        <fullName evidence="2">glutathione transferase</fullName>
        <ecNumber evidence="2">2.5.1.18</ecNumber>
    </recommendedName>
</protein>
<evidence type="ECO:0000256" key="1">
    <source>
        <dbReference type="ARBA" id="ARBA00011738"/>
    </source>
</evidence>
<proteinExistence type="inferred from homology"/>
<comment type="subunit">
    <text evidence="1">Homodimer.</text>
</comment>
<dbReference type="SFLD" id="SFLDG01205">
    <property type="entry name" value="AMPS.1"/>
    <property type="match status" value="1"/>
</dbReference>
<dbReference type="InterPro" id="IPR036249">
    <property type="entry name" value="Thioredoxin-like_sf"/>
</dbReference>
<dbReference type="GO" id="GO:0004364">
    <property type="term" value="F:glutathione transferase activity"/>
    <property type="evidence" value="ECO:0007669"/>
    <property type="project" value="UniProtKB-EC"/>
</dbReference>
<evidence type="ECO:0000313" key="9">
    <source>
        <dbReference type="Proteomes" id="UP001153954"/>
    </source>
</evidence>
<dbReference type="SFLD" id="SFLDS00019">
    <property type="entry name" value="Glutathione_Transferase_(cytos"/>
    <property type="match status" value="1"/>
</dbReference>
<dbReference type="CDD" id="cd03039">
    <property type="entry name" value="GST_N_Sigma_like"/>
    <property type="match status" value="1"/>
</dbReference>
<dbReference type="PROSITE" id="PS50404">
    <property type="entry name" value="GST_NTER"/>
    <property type="match status" value="1"/>
</dbReference>
<feature type="domain" description="GST N-terminal" evidence="6">
    <location>
        <begin position="2"/>
        <end position="79"/>
    </location>
</feature>
<name>A0AAU9U4Y2_EUPED</name>
<evidence type="ECO:0000256" key="3">
    <source>
        <dbReference type="ARBA" id="ARBA00022679"/>
    </source>
</evidence>
<dbReference type="Pfam" id="PF14497">
    <property type="entry name" value="GST_C_3"/>
    <property type="match status" value="1"/>
</dbReference>
<dbReference type="InterPro" id="IPR040079">
    <property type="entry name" value="Glutathione_S-Trfase"/>
</dbReference>
<dbReference type="Proteomes" id="UP001153954">
    <property type="component" value="Unassembled WGS sequence"/>
</dbReference>
<dbReference type="EC" id="2.5.1.18" evidence="2"/>
<dbReference type="Pfam" id="PF02798">
    <property type="entry name" value="GST_N"/>
    <property type="match status" value="1"/>
</dbReference>